<accession>A0A7Y9U589</accession>
<dbReference type="PANTHER" id="PTHR43737:SF1">
    <property type="entry name" value="DUF1501 DOMAIN-CONTAINING PROTEIN"/>
    <property type="match status" value="1"/>
</dbReference>
<dbReference type="PANTHER" id="PTHR43737">
    <property type="entry name" value="BLL7424 PROTEIN"/>
    <property type="match status" value="1"/>
</dbReference>
<sequence>MNASRRHFLRQSCGLAATAGPLLPGFDTPLAMGLAGIGALAAGQAAAADTSGYRALVCLYLAGGNDAHNWIVPTDSTSHLEYTRARGPLAWPAQQLQALGSTGQAAGRSFGMPLELAPMRKWYEAGKLAVLSNVGALVRPLTKAEYTAGGSAVPPKLYSHNDQQSFWQSLAPEGAASGWGGRMGDLLQSTNAQPLLTSVSACGNAVFLTGHSVQQYQLGESGPIRIEALGRDRMMGSAQTAALLRRVVLAGGSDPFQSDYARLTQRSLDTTALLSTALTHAAVPALPTTAVTLPSGGSLRLDQEGLARQLRIVAQMIAAGTGLGMRRQVFMVSVGGFDTHANQRRDQPLLMARVAHSMDWFLTALQGAGLLDRTTLFTASDFGRTLTSNGQGSDHGWGAHHFIAGGAVKGRQIYGHFPITALGTATDVDNGRLLPTVSVTEYAATLGRWMGLSRSELGTVLPNLGNFSVPDLGFLA</sequence>
<name>A0A7Y9U589_9BURK</name>
<gene>
    <name evidence="1" type="ORF">BDD16_000348</name>
</gene>
<dbReference type="InterPro" id="IPR010869">
    <property type="entry name" value="DUF1501"/>
</dbReference>
<dbReference type="PROSITE" id="PS51318">
    <property type="entry name" value="TAT"/>
    <property type="match status" value="1"/>
</dbReference>
<dbReference type="EMBL" id="JACCFH010000001">
    <property type="protein sequence ID" value="NYG31362.1"/>
    <property type="molecule type" value="Genomic_DNA"/>
</dbReference>
<dbReference type="AlphaFoldDB" id="A0A7Y9U589"/>
<dbReference type="RefSeq" id="WP_179632360.1">
    <property type="nucleotide sequence ID" value="NZ_JACCFH010000001.1"/>
</dbReference>
<comment type="caution">
    <text evidence="1">The sequence shown here is derived from an EMBL/GenBank/DDBJ whole genome shotgun (WGS) entry which is preliminary data.</text>
</comment>
<organism evidence="1 2">
    <name type="scientific">Sphaerotilus montanus</name>
    <dbReference type="NCBI Taxonomy" id="522889"/>
    <lineage>
        <taxon>Bacteria</taxon>
        <taxon>Pseudomonadati</taxon>
        <taxon>Pseudomonadota</taxon>
        <taxon>Betaproteobacteria</taxon>
        <taxon>Burkholderiales</taxon>
        <taxon>Sphaerotilaceae</taxon>
        <taxon>Sphaerotilus</taxon>
    </lineage>
</organism>
<dbReference type="Proteomes" id="UP000518288">
    <property type="component" value="Unassembled WGS sequence"/>
</dbReference>
<protein>
    <submittedName>
        <fullName evidence="1">Uncharacterized protein (DUF1501 family)</fullName>
    </submittedName>
</protein>
<dbReference type="Pfam" id="PF07394">
    <property type="entry name" value="DUF1501"/>
    <property type="match status" value="1"/>
</dbReference>
<reference evidence="1 2" key="1">
    <citation type="submission" date="2020-07" db="EMBL/GenBank/DDBJ databases">
        <title>Genomic Encyclopedia of Archaeal and Bacterial Type Strains, Phase II (KMG-II): from individual species to whole genera.</title>
        <authorList>
            <person name="Goeker M."/>
        </authorList>
    </citation>
    <scope>NUCLEOTIDE SEQUENCE [LARGE SCALE GENOMIC DNA]</scope>
    <source>
        <strain evidence="1 2">DSM 21226</strain>
    </source>
</reference>
<keyword evidence="2" id="KW-1185">Reference proteome</keyword>
<evidence type="ECO:0000313" key="2">
    <source>
        <dbReference type="Proteomes" id="UP000518288"/>
    </source>
</evidence>
<dbReference type="InterPro" id="IPR006311">
    <property type="entry name" value="TAT_signal"/>
</dbReference>
<proteinExistence type="predicted"/>
<evidence type="ECO:0000313" key="1">
    <source>
        <dbReference type="EMBL" id="NYG31362.1"/>
    </source>
</evidence>